<evidence type="ECO:0000256" key="4">
    <source>
        <dbReference type="ARBA" id="ARBA00022737"/>
    </source>
</evidence>
<keyword evidence="10" id="KW-0969">Cilium</keyword>
<dbReference type="InterPro" id="IPR036322">
    <property type="entry name" value="WD40_repeat_dom_sf"/>
</dbReference>
<evidence type="ECO:0000256" key="9">
    <source>
        <dbReference type="ARBA" id="ARBA00023662"/>
    </source>
</evidence>
<keyword evidence="3" id="KW-0853">WD repeat</keyword>
<accession>A0A7J7TS16</accession>
<evidence type="ECO:0000256" key="3">
    <source>
        <dbReference type="ARBA" id="ARBA00022574"/>
    </source>
</evidence>
<keyword evidence="7" id="KW-0966">Cell projection</keyword>
<evidence type="ECO:0000256" key="8">
    <source>
        <dbReference type="ARBA" id="ARBA00023605"/>
    </source>
</evidence>
<keyword evidence="11" id="KW-1185">Reference proteome</keyword>
<evidence type="ECO:0000313" key="10">
    <source>
        <dbReference type="EMBL" id="KAF6303548.1"/>
    </source>
</evidence>
<dbReference type="InterPro" id="IPR015943">
    <property type="entry name" value="WD40/YVTN_repeat-like_dom_sf"/>
</dbReference>
<evidence type="ECO:0000256" key="1">
    <source>
        <dbReference type="ARBA" id="ARBA00004430"/>
    </source>
</evidence>
<keyword evidence="10" id="KW-0282">Flagellum</keyword>
<dbReference type="SUPFAM" id="SSF50978">
    <property type="entry name" value="WD40 repeat-like"/>
    <property type="match status" value="1"/>
</dbReference>
<evidence type="ECO:0000256" key="5">
    <source>
        <dbReference type="ARBA" id="ARBA00023054"/>
    </source>
</evidence>
<dbReference type="AlphaFoldDB" id="A0A7J7TS16"/>
<name>A0A7J7TS16_MYOMY</name>
<evidence type="ECO:0000256" key="2">
    <source>
        <dbReference type="ARBA" id="ARBA00022490"/>
    </source>
</evidence>
<dbReference type="Proteomes" id="UP000527355">
    <property type="component" value="Unassembled WGS sequence"/>
</dbReference>
<dbReference type="PANTHER" id="PTHR14885">
    <property type="entry name" value="CILIA- AND FLAGELLA-ASSOCIATED PROTEIN 43-RELATED"/>
    <property type="match status" value="1"/>
</dbReference>
<proteinExistence type="inferred from homology"/>
<keyword evidence="5" id="KW-0175">Coiled coil</keyword>
<sequence length="132" mass="14403">MMFSPSYKMLLIQAGKGSVYIYTFGEEPTLDKILEACDGKFQAIDLITPGNEYCMTATYSGDVCIWRIEDGTCISRLSLNTPTTVLACSPSSFTAAVGTVNGSVHFIDTLETASPEEIHMVHLSDSEIQHLL</sequence>
<keyword evidence="4" id="KW-0677">Repeat</keyword>
<gene>
    <name evidence="10" type="ORF">mMyoMyo1_002715</name>
</gene>
<dbReference type="Gene3D" id="2.130.10.10">
    <property type="entry name" value="YVTN repeat-like/Quinoprotein amine dehydrogenase"/>
    <property type="match status" value="1"/>
</dbReference>
<dbReference type="PANTHER" id="PTHR14885:SF1">
    <property type="entry name" value="CILIA- AND FLAGELLA-ASSOCIATED PROTEIN 43"/>
    <property type="match status" value="1"/>
</dbReference>
<evidence type="ECO:0000256" key="7">
    <source>
        <dbReference type="ARBA" id="ARBA00023273"/>
    </source>
</evidence>
<dbReference type="GO" id="GO:0005930">
    <property type="term" value="C:axoneme"/>
    <property type="evidence" value="ECO:0007669"/>
    <property type="project" value="UniProtKB-SubCell"/>
</dbReference>
<comment type="subcellular location">
    <subcellularLocation>
        <location evidence="1">Cytoplasm</location>
        <location evidence="1">Cytoskeleton</location>
        <location evidence="1">Cilium axoneme</location>
    </subcellularLocation>
</comment>
<keyword evidence="2" id="KW-0963">Cytoplasm</keyword>
<dbReference type="EMBL" id="JABWUV010000015">
    <property type="protein sequence ID" value="KAF6303548.1"/>
    <property type="molecule type" value="Genomic_DNA"/>
</dbReference>
<comment type="similarity">
    <text evidence="8">Belongs to the CFAP43 family.</text>
</comment>
<reference evidence="10 11" key="1">
    <citation type="journal article" date="2020" name="Nature">
        <title>Six reference-quality genomes reveal evolution of bat adaptations.</title>
        <authorList>
            <person name="Jebb D."/>
            <person name="Huang Z."/>
            <person name="Pippel M."/>
            <person name="Hughes G.M."/>
            <person name="Lavrichenko K."/>
            <person name="Devanna P."/>
            <person name="Winkler S."/>
            <person name="Jermiin L.S."/>
            <person name="Skirmuntt E.C."/>
            <person name="Katzourakis A."/>
            <person name="Burkitt-Gray L."/>
            <person name="Ray D.A."/>
            <person name="Sullivan K.A.M."/>
            <person name="Roscito J.G."/>
            <person name="Kirilenko B.M."/>
            <person name="Davalos L.M."/>
            <person name="Corthals A.P."/>
            <person name="Power M.L."/>
            <person name="Jones G."/>
            <person name="Ransome R.D."/>
            <person name="Dechmann D.K.N."/>
            <person name="Locatelli A.G."/>
            <person name="Puechmaille S.J."/>
            <person name="Fedrigo O."/>
            <person name="Jarvis E.D."/>
            <person name="Hiller M."/>
            <person name="Vernes S.C."/>
            <person name="Myers E.W."/>
            <person name="Teeling E.C."/>
        </authorList>
    </citation>
    <scope>NUCLEOTIDE SEQUENCE [LARGE SCALE GENOMIC DNA]</scope>
    <source>
        <strain evidence="10">MMyoMyo1</strain>
        <tissue evidence="10">Flight muscle</tissue>
    </source>
</reference>
<evidence type="ECO:0000256" key="6">
    <source>
        <dbReference type="ARBA" id="ARBA00023212"/>
    </source>
</evidence>
<organism evidence="10 11">
    <name type="scientific">Myotis myotis</name>
    <name type="common">Greater mouse-eared bat</name>
    <name type="synonym">Vespertilio myotis</name>
    <dbReference type="NCBI Taxonomy" id="51298"/>
    <lineage>
        <taxon>Eukaryota</taxon>
        <taxon>Metazoa</taxon>
        <taxon>Chordata</taxon>
        <taxon>Craniata</taxon>
        <taxon>Vertebrata</taxon>
        <taxon>Euteleostomi</taxon>
        <taxon>Mammalia</taxon>
        <taxon>Eutheria</taxon>
        <taxon>Laurasiatheria</taxon>
        <taxon>Chiroptera</taxon>
        <taxon>Yangochiroptera</taxon>
        <taxon>Vespertilionidae</taxon>
        <taxon>Myotis</taxon>
    </lineage>
</organism>
<protein>
    <recommendedName>
        <fullName evidence="9">Cilia- and flagella-associated protein 43</fullName>
    </recommendedName>
</protein>
<dbReference type="GO" id="GO:0007288">
    <property type="term" value="P:sperm axoneme assembly"/>
    <property type="evidence" value="ECO:0007669"/>
    <property type="project" value="TreeGrafter"/>
</dbReference>
<dbReference type="VEuPathDB" id="HostDB:GeneID_118669767"/>
<comment type="caution">
    <text evidence="10">The sequence shown here is derived from an EMBL/GenBank/DDBJ whole genome shotgun (WGS) entry which is preliminary data.</text>
</comment>
<evidence type="ECO:0000313" key="11">
    <source>
        <dbReference type="Proteomes" id="UP000527355"/>
    </source>
</evidence>
<keyword evidence="6" id="KW-0206">Cytoskeleton</keyword>